<organism evidence="2 3">
    <name type="scientific">Phaeodactylibacter xiamenensis</name>
    <dbReference type="NCBI Taxonomy" id="1524460"/>
    <lineage>
        <taxon>Bacteria</taxon>
        <taxon>Pseudomonadati</taxon>
        <taxon>Bacteroidota</taxon>
        <taxon>Saprospiria</taxon>
        <taxon>Saprospirales</taxon>
        <taxon>Haliscomenobacteraceae</taxon>
        <taxon>Phaeodactylibacter</taxon>
    </lineage>
</organism>
<evidence type="ECO:0000256" key="1">
    <source>
        <dbReference type="SAM" id="Phobius"/>
    </source>
</evidence>
<proteinExistence type="predicted"/>
<keyword evidence="1" id="KW-0472">Membrane</keyword>
<comment type="caution">
    <text evidence="2">The sequence shown here is derived from an EMBL/GenBank/DDBJ whole genome shotgun (WGS) entry which is preliminary data.</text>
</comment>
<feature type="transmembrane region" description="Helical" evidence="1">
    <location>
        <begin position="250"/>
        <end position="269"/>
    </location>
</feature>
<feature type="transmembrane region" description="Helical" evidence="1">
    <location>
        <begin position="178"/>
        <end position="196"/>
    </location>
</feature>
<accession>A0A098S304</accession>
<keyword evidence="1" id="KW-1133">Transmembrane helix</keyword>
<name>A0A098S304_9BACT</name>
<dbReference type="Proteomes" id="UP000029736">
    <property type="component" value="Unassembled WGS sequence"/>
</dbReference>
<evidence type="ECO:0000313" key="2">
    <source>
        <dbReference type="EMBL" id="KGE86416.1"/>
    </source>
</evidence>
<dbReference type="EMBL" id="JPOS01000079">
    <property type="protein sequence ID" value="KGE86416.1"/>
    <property type="molecule type" value="Genomic_DNA"/>
</dbReference>
<keyword evidence="1" id="KW-0812">Transmembrane</keyword>
<feature type="transmembrane region" description="Helical" evidence="1">
    <location>
        <begin position="141"/>
        <end position="166"/>
    </location>
</feature>
<dbReference type="OrthoDB" id="1491387at2"/>
<dbReference type="AlphaFoldDB" id="A0A098S304"/>
<evidence type="ECO:0000313" key="3">
    <source>
        <dbReference type="Proteomes" id="UP000029736"/>
    </source>
</evidence>
<feature type="transmembrane region" description="Helical" evidence="1">
    <location>
        <begin position="63"/>
        <end position="84"/>
    </location>
</feature>
<gene>
    <name evidence="2" type="ORF">IX84_21765</name>
</gene>
<reference evidence="2 3" key="1">
    <citation type="journal article" date="2014" name="Int. J. Syst. Evol. Microbiol.">
        <title>Phaeodactylibacter xiamenensis gen. nov., sp. nov., a member of the family Saprospiraceae isolated from the marine alga Phaeodactylum tricornutum.</title>
        <authorList>
            <person name="Chen Z.Jr."/>
            <person name="Lei X."/>
            <person name="Lai Q."/>
            <person name="Li Y."/>
            <person name="Zhang B."/>
            <person name="Zhang J."/>
            <person name="Zhang H."/>
            <person name="Yang L."/>
            <person name="Zheng W."/>
            <person name="Tian Y."/>
            <person name="Yu Z."/>
            <person name="Xu H.Jr."/>
            <person name="Zheng T."/>
        </authorList>
    </citation>
    <scope>NUCLEOTIDE SEQUENCE [LARGE SCALE GENOMIC DNA]</scope>
    <source>
        <strain evidence="2 3">KD52</strain>
    </source>
</reference>
<dbReference type="STRING" id="1524460.IX84_21765"/>
<protein>
    <submittedName>
        <fullName evidence="2">Uncharacterized protein</fullName>
    </submittedName>
</protein>
<dbReference type="RefSeq" id="WP_044225241.1">
    <property type="nucleotide sequence ID" value="NZ_JBKAGJ010000010.1"/>
</dbReference>
<sequence length="422" mass="48036">MSSSAPNNPKPKPQWLERLEQESYQAELIVSGVALLGAFQLPGLLDQLLNWSLQRTTAEQQELLGYLFIYLLFGALILIFNFILHFSLRTLWIGNIGLASVFPEGINEHSDRYSPHFLARLKARFPDLQGFNQRLDNLCSLLFSIAGISVLTFSFITIILVVFWGIGYFLSMVFPGLPATYFALGGLFLLTSVLLFQGLLNHKKLRDKSWVKKVQFPLYLFSVRIMAGPFLEPFTYIGQTLATNVSKTRYIGVTAGYMVVLMIGFVFWVQDSNLFMLDAGSRKRVAGRESVQYAERYENLRPPGAHIRFAMLSSDVIRGTVATVFVPVPKTERELIQAYCGPEWEDGEREERQACLESYYTFKIDSTEVVPSGLYLYKQKDSKQEGIRVYLPMQGQRVGGHCLRIIPARFEQDSFHINIPFQ</sequence>
<keyword evidence="3" id="KW-1185">Reference proteome</keyword>